<evidence type="ECO:0000313" key="2">
    <source>
        <dbReference type="EMBL" id="MDO6542894.1"/>
    </source>
</evidence>
<dbReference type="AlphaFoldDB" id="A0AAW7Y5Y1"/>
<accession>A0AAW7Y5Y1</accession>
<keyword evidence="1" id="KW-0472">Membrane</keyword>
<gene>
    <name evidence="2" type="ORF">Q4568_10135</name>
</gene>
<protein>
    <submittedName>
        <fullName evidence="2">Flp family type IVb pilin</fullName>
    </submittedName>
</protein>
<dbReference type="Proteomes" id="UP001170624">
    <property type="component" value="Unassembled WGS sequence"/>
</dbReference>
<organism evidence="2 3">
    <name type="scientific">Photobacterium sanguinicancri</name>
    <dbReference type="NCBI Taxonomy" id="875932"/>
    <lineage>
        <taxon>Bacteria</taxon>
        <taxon>Pseudomonadati</taxon>
        <taxon>Pseudomonadota</taxon>
        <taxon>Gammaproteobacteria</taxon>
        <taxon>Vibrionales</taxon>
        <taxon>Vibrionaceae</taxon>
        <taxon>Photobacterium</taxon>
    </lineage>
</organism>
<reference evidence="2" key="1">
    <citation type="submission" date="2023-07" db="EMBL/GenBank/DDBJ databases">
        <title>Genome content predicts the carbon catabolic preferences of heterotrophic bacteria.</title>
        <authorList>
            <person name="Gralka M."/>
        </authorList>
    </citation>
    <scope>NUCLEOTIDE SEQUENCE</scope>
    <source>
        <strain evidence="2">G2M05</strain>
    </source>
</reference>
<sequence length="99" mass="10892">MTYAPIIFKKLNLNPKVSNLYPSFNEQFIGIKMVTEIYLKIKNLIADFIEDESGVTAVEYAVIAVAMSAVLLAVFKTGMMTEILNNAMTAIKANVDAAK</sequence>
<comment type="caution">
    <text evidence="2">The sequence shown here is derived from an EMBL/GenBank/DDBJ whole genome shotgun (WGS) entry which is preliminary data.</text>
</comment>
<evidence type="ECO:0000313" key="3">
    <source>
        <dbReference type="Proteomes" id="UP001170624"/>
    </source>
</evidence>
<proteinExistence type="predicted"/>
<dbReference type="EMBL" id="JAUOPU010000008">
    <property type="protein sequence ID" value="MDO6542894.1"/>
    <property type="molecule type" value="Genomic_DNA"/>
</dbReference>
<dbReference type="Pfam" id="PF04964">
    <property type="entry name" value="Flp_Fap"/>
    <property type="match status" value="1"/>
</dbReference>
<keyword evidence="1" id="KW-0812">Transmembrane</keyword>
<dbReference type="InterPro" id="IPR007047">
    <property type="entry name" value="Flp_Fap"/>
</dbReference>
<evidence type="ECO:0000256" key="1">
    <source>
        <dbReference type="SAM" id="Phobius"/>
    </source>
</evidence>
<dbReference type="RefSeq" id="WP_303499403.1">
    <property type="nucleotide sequence ID" value="NZ_JAUOPU010000008.1"/>
</dbReference>
<name>A0AAW7Y5Y1_9GAMM</name>
<feature type="transmembrane region" description="Helical" evidence="1">
    <location>
        <begin position="57"/>
        <end position="75"/>
    </location>
</feature>
<keyword evidence="1" id="KW-1133">Transmembrane helix</keyword>